<organism evidence="5 6">
    <name type="scientific">Cladorrhinum samala</name>
    <dbReference type="NCBI Taxonomy" id="585594"/>
    <lineage>
        <taxon>Eukaryota</taxon>
        <taxon>Fungi</taxon>
        <taxon>Dikarya</taxon>
        <taxon>Ascomycota</taxon>
        <taxon>Pezizomycotina</taxon>
        <taxon>Sordariomycetes</taxon>
        <taxon>Sordariomycetidae</taxon>
        <taxon>Sordariales</taxon>
        <taxon>Podosporaceae</taxon>
        <taxon>Cladorrhinum</taxon>
    </lineage>
</organism>
<dbReference type="EMBL" id="MU865034">
    <property type="protein sequence ID" value="KAK4459519.1"/>
    <property type="molecule type" value="Genomic_DNA"/>
</dbReference>
<dbReference type="PANTHER" id="PTHR24198:SF165">
    <property type="entry name" value="ANKYRIN REPEAT-CONTAINING PROTEIN-RELATED"/>
    <property type="match status" value="1"/>
</dbReference>
<feature type="non-terminal residue" evidence="5">
    <location>
        <position position="1"/>
    </location>
</feature>
<keyword evidence="6" id="KW-1185">Reference proteome</keyword>
<dbReference type="InterPro" id="IPR002110">
    <property type="entry name" value="Ankyrin_rpt"/>
</dbReference>
<comment type="caution">
    <text evidence="5">The sequence shown here is derived from an EMBL/GenBank/DDBJ whole genome shotgun (WGS) entry which is preliminary data.</text>
</comment>
<evidence type="ECO:0000313" key="6">
    <source>
        <dbReference type="Proteomes" id="UP001321749"/>
    </source>
</evidence>
<feature type="compositionally biased region" description="Acidic residues" evidence="4">
    <location>
        <begin position="379"/>
        <end position="412"/>
    </location>
</feature>
<proteinExistence type="predicted"/>
<keyword evidence="2 3" id="KW-0040">ANK repeat</keyword>
<dbReference type="Gene3D" id="1.25.40.20">
    <property type="entry name" value="Ankyrin repeat-containing domain"/>
    <property type="match status" value="2"/>
</dbReference>
<accession>A0AAV9HHI9</accession>
<name>A0AAV9HHI9_9PEZI</name>
<feature type="repeat" description="ANK" evidence="3">
    <location>
        <begin position="186"/>
        <end position="213"/>
    </location>
</feature>
<sequence length="752" mass="83350">QKKSVSNFCAFLGPTLTANIKITSDDNHGDIPKGCLPRSSCQSSSAALRSHRDARHIGQGKTPPPPSIEDVSEYCADLVGFSLVDRRCHALVTPRLFRVGARLALQYGIKKNSLDILNAALRYAGDEPKRLFTEHRTYDTVLINAGVLGGLGDFNYYREHDNYWDWRGSIVSDYNHVPETFTAPLLHLACAVRFNDVVQLLLDNGAALDSRSESFCTCGYLMEHVRLGHDGREEENVMYPDPPKWLPLHHAICSQHPSTAILLLKRGAPLIVTAPGDSHITALQCAAAHGAVEVVSYLLDQHASNPELDILELDADGYSAVHYLALCFDKRSAMRIARRLKDVGLSIDGKTSLPHRGGGATENAHTGQAPAPNIAELGVDSDEEETGTESDEQESGTDSDEEESDFGSDEDEMDPHWAQLATAAPVTLACYMGNFSCARALLKFGASILAPQIDDHNCLELIYFAPFTGWAQFRQDEEVWENERLALMKALIAAGLPADRPGLDGMTPLMLAAKHGLQEEIRTLIDTFGARVEHVDDCGKTPLMFAFEAADEQAVKALLEAHANPNALDRFGQGPIHYVQEPAMYNQAFDDYEFQFRERRLAILGQLLRSGANCGIIDRKKMRLVDPNNPVVIDEFDLGDLAAFENTKLYSEMGHTMMPTSHRPDKDGEVFLDFILQNATRVNINEDSWRTALNHLFDAQQKAYLSAHGPFMLGKWERLCRKLANFGTKHGYLIDDDPDGDLACLIRRYPVY</sequence>
<feature type="region of interest" description="Disordered" evidence="4">
    <location>
        <begin position="351"/>
        <end position="412"/>
    </location>
</feature>
<dbReference type="SMART" id="SM00248">
    <property type="entry name" value="ANK"/>
    <property type="match status" value="8"/>
</dbReference>
<evidence type="ECO:0000313" key="5">
    <source>
        <dbReference type="EMBL" id="KAK4459519.1"/>
    </source>
</evidence>
<dbReference type="PROSITE" id="PS50297">
    <property type="entry name" value="ANK_REP_REGION"/>
    <property type="match status" value="1"/>
</dbReference>
<evidence type="ECO:0000256" key="2">
    <source>
        <dbReference type="ARBA" id="ARBA00023043"/>
    </source>
</evidence>
<dbReference type="AlphaFoldDB" id="A0AAV9HHI9"/>
<gene>
    <name evidence="5" type="ORF">QBC42DRAFT_6613</name>
</gene>
<dbReference type="Pfam" id="PF00023">
    <property type="entry name" value="Ank"/>
    <property type="match status" value="1"/>
</dbReference>
<dbReference type="Proteomes" id="UP001321749">
    <property type="component" value="Unassembled WGS sequence"/>
</dbReference>
<protein>
    <submittedName>
        <fullName evidence="5">Ankyrin repeat-containing domain protein</fullName>
    </submittedName>
</protein>
<reference evidence="5" key="2">
    <citation type="submission" date="2023-06" db="EMBL/GenBank/DDBJ databases">
        <authorList>
            <consortium name="Lawrence Berkeley National Laboratory"/>
            <person name="Mondo S.J."/>
            <person name="Hensen N."/>
            <person name="Bonometti L."/>
            <person name="Westerberg I."/>
            <person name="Brannstrom I.O."/>
            <person name="Guillou S."/>
            <person name="Cros-Aarteil S."/>
            <person name="Calhoun S."/>
            <person name="Haridas S."/>
            <person name="Kuo A."/>
            <person name="Pangilinan J."/>
            <person name="Riley R."/>
            <person name="Labutti K."/>
            <person name="Andreopoulos B."/>
            <person name="Lipzen A."/>
            <person name="Chen C."/>
            <person name="Yanf M."/>
            <person name="Daum C."/>
            <person name="Ng V."/>
            <person name="Clum A."/>
            <person name="Steindorff A."/>
            <person name="Ohm R."/>
            <person name="Martin F."/>
            <person name="Silar P."/>
            <person name="Natvig D."/>
            <person name="Lalanne C."/>
            <person name="Gautier V."/>
            <person name="Ament-Velasquez S.L."/>
            <person name="Kruys A."/>
            <person name="Hutchinson M.I."/>
            <person name="Powell A.J."/>
            <person name="Barry K."/>
            <person name="Miller A.N."/>
            <person name="Grigoriev I.V."/>
            <person name="Debuchy R."/>
            <person name="Gladieux P."/>
            <person name="Thoren M.H."/>
            <person name="Johannesson H."/>
        </authorList>
    </citation>
    <scope>NUCLEOTIDE SEQUENCE</scope>
    <source>
        <strain evidence="5">PSN324</strain>
    </source>
</reference>
<dbReference type="InterPro" id="IPR036770">
    <property type="entry name" value="Ankyrin_rpt-contain_sf"/>
</dbReference>
<dbReference type="Pfam" id="PF12796">
    <property type="entry name" value="Ank_2"/>
    <property type="match status" value="1"/>
</dbReference>
<dbReference type="SUPFAM" id="SSF48403">
    <property type="entry name" value="Ankyrin repeat"/>
    <property type="match status" value="2"/>
</dbReference>
<dbReference type="PROSITE" id="PS50088">
    <property type="entry name" value="ANK_REPEAT"/>
    <property type="match status" value="3"/>
</dbReference>
<evidence type="ECO:0000256" key="3">
    <source>
        <dbReference type="PROSITE-ProRule" id="PRU00023"/>
    </source>
</evidence>
<evidence type="ECO:0000256" key="1">
    <source>
        <dbReference type="ARBA" id="ARBA00022737"/>
    </source>
</evidence>
<feature type="repeat" description="ANK" evidence="3">
    <location>
        <begin position="504"/>
        <end position="537"/>
    </location>
</feature>
<reference evidence="5" key="1">
    <citation type="journal article" date="2023" name="Mol. Phylogenet. Evol.">
        <title>Genome-scale phylogeny and comparative genomics of the fungal order Sordariales.</title>
        <authorList>
            <person name="Hensen N."/>
            <person name="Bonometti L."/>
            <person name="Westerberg I."/>
            <person name="Brannstrom I.O."/>
            <person name="Guillou S."/>
            <person name="Cros-Aarteil S."/>
            <person name="Calhoun S."/>
            <person name="Haridas S."/>
            <person name="Kuo A."/>
            <person name="Mondo S."/>
            <person name="Pangilinan J."/>
            <person name="Riley R."/>
            <person name="LaButti K."/>
            <person name="Andreopoulos B."/>
            <person name="Lipzen A."/>
            <person name="Chen C."/>
            <person name="Yan M."/>
            <person name="Daum C."/>
            <person name="Ng V."/>
            <person name="Clum A."/>
            <person name="Steindorff A."/>
            <person name="Ohm R.A."/>
            <person name="Martin F."/>
            <person name="Silar P."/>
            <person name="Natvig D.O."/>
            <person name="Lalanne C."/>
            <person name="Gautier V."/>
            <person name="Ament-Velasquez S.L."/>
            <person name="Kruys A."/>
            <person name="Hutchinson M.I."/>
            <person name="Powell A.J."/>
            <person name="Barry K."/>
            <person name="Miller A.N."/>
            <person name="Grigoriev I.V."/>
            <person name="Debuchy R."/>
            <person name="Gladieux P."/>
            <person name="Hiltunen Thoren M."/>
            <person name="Johannesson H."/>
        </authorList>
    </citation>
    <scope>NUCLEOTIDE SEQUENCE</scope>
    <source>
        <strain evidence="5">PSN324</strain>
    </source>
</reference>
<evidence type="ECO:0000256" key="4">
    <source>
        <dbReference type="SAM" id="MobiDB-lite"/>
    </source>
</evidence>
<feature type="repeat" description="ANK" evidence="3">
    <location>
        <begin position="538"/>
        <end position="570"/>
    </location>
</feature>
<keyword evidence="1" id="KW-0677">Repeat</keyword>
<dbReference type="PANTHER" id="PTHR24198">
    <property type="entry name" value="ANKYRIN REPEAT AND PROTEIN KINASE DOMAIN-CONTAINING PROTEIN"/>
    <property type="match status" value="1"/>
</dbReference>